<protein>
    <submittedName>
        <fullName evidence="1">Uncharacterized protein</fullName>
    </submittedName>
</protein>
<sequence>MYQGQGVKGSVFFIPSLSARCAGGKISPPIEDRRLQIRRTHARVPIDAIDRLTGRYSRRCHADFASHVFGSEVVDTCVSSVLAVSSCLVLSCLVFLRLGFGLRIEGVWVLGLEVLGLDLRLRIWD</sequence>
<dbReference type="AlphaFoldDB" id="A0A5M9JQJ7"/>
<evidence type="ECO:0000313" key="2">
    <source>
        <dbReference type="Proteomes" id="UP000322873"/>
    </source>
</evidence>
<keyword evidence="2" id="KW-1185">Reference proteome</keyword>
<gene>
    <name evidence="1" type="ORF">EYC84_000902</name>
</gene>
<dbReference type="Proteomes" id="UP000322873">
    <property type="component" value="Unassembled WGS sequence"/>
</dbReference>
<dbReference type="EMBL" id="VICG01000008">
    <property type="protein sequence ID" value="KAA8569235.1"/>
    <property type="molecule type" value="Genomic_DNA"/>
</dbReference>
<name>A0A5M9JQJ7_MONFR</name>
<accession>A0A5M9JQJ7</accession>
<evidence type="ECO:0000313" key="1">
    <source>
        <dbReference type="EMBL" id="KAA8569235.1"/>
    </source>
</evidence>
<reference evidence="1 2" key="1">
    <citation type="submission" date="2019-06" db="EMBL/GenBank/DDBJ databases">
        <title>Genome Sequence of the Brown Rot Fungal Pathogen Monilinia fructicola.</title>
        <authorList>
            <person name="De Miccolis Angelini R.M."/>
            <person name="Landi L."/>
            <person name="Abate D."/>
            <person name="Pollastro S."/>
            <person name="Romanazzi G."/>
            <person name="Faretra F."/>
        </authorList>
    </citation>
    <scope>NUCLEOTIDE SEQUENCE [LARGE SCALE GENOMIC DNA]</scope>
    <source>
        <strain evidence="1 2">Mfrc123</strain>
    </source>
</reference>
<comment type="caution">
    <text evidence="1">The sequence shown here is derived from an EMBL/GenBank/DDBJ whole genome shotgun (WGS) entry which is preliminary data.</text>
</comment>
<organism evidence="1 2">
    <name type="scientific">Monilinia fructicola</name>
    <name type="common">Brown rot fungus</name>
    <name type="synonym">Ciboria fructicola</name>
    <dbReference type="NCBI Taxonomy" id="38448"/>
    <lineage>
        <taxon>Eukaryota</taxon>
        <taxon>Fungi</taxon>
        <taxon>Dikarya</taxon>
        <taxon>Ascomycota</taxon>
        <taxon>Pezizomycotina</taxon>
        <taxon>Leotiomycetes</taxon>
        <taxon>Helotiales</taxon>
        <taxon>Sclerotiniaceae</taxon>
        <taxon>Monilinia</taxon>
    </lineage>
</organism>
<proteinExistence type="predicted"/>